<sequence>MATCPRGLFPYTIRRGDTLWMIAQRYYTSVAAIRAANPGLNPQNLTVGQTICVPARRAPRPPFPTPPSGGGPSRCPVGLRTYTIQRNDTLWQISQRFCTTVDTIMAVNRGLTPGNLRVGQTILIPAGYSLPNLPSWFRSQDVQDYQSISPREMADSSDMTYPGDTYYYNADSDDTQ</sequence>
<reference evidence="3" key="1">
    <citation type="submission" date="2024-06" db="EMBL/GenBank/DDBJ databases">
        <title>Lacrimispora cavernae sp. nov., a novel anaerobe isolated from bat guano pile inside a cave.</title>
        <authorList>
            <person name="Miller S.L."/>
            <person name="Lu N."/>
            <person name="King J."/>
            <person name="Sankaranarayanan K."/>
            <person name="Lawson P.A."/>
        </authorList>
    </citation>
    <scope>NUCLEOTIDE SEQUENCE</scope>
    <source>
        <strain evidence="3">BS-2</strain>
    </source>
</reference>
<dbReference type="RefSeq" id="WP_349945165.1">
    <property type="nucleotide sequence ID" value="NZ_CP157940.1"/>
</dbReference>
<feature type="domain" description="LysM" evidence="2">
    <location>
        <begin position="9"/>
        <end position="53"/>
    </location>
</feature>
<dbReference type="Gene3D" id="3.10.350.10">
    <property type="entry name" value="LysM domain"/>
    <property type="match status" value="2"/>
</dbReference>
<dbReference type="PANTHER" id="PTHR33734">
    <property type="entry name" value="LYSM DOMAIN-CONTAINING GPI-ANCHORED PROTEIN 2"/>
    <property type="match status" value="1"/>
</dbReference>
<dbReference type="Pfam" id="PF01476">
    <property type="entry name" value="LysM"/>
    <property type="match status" value="2"/>
</dbReference>
<dbReference type="InterPro" id="IPR018392">
    <property type="entry name" value="LysM"/>
</dbReference>
<dbReference type="SUPFAM" id="SSF54106">
    <property type="entry name" value="LysM domain"/>
    <property type="match status" value="2"/>
</dbReference>
<dbReference type="CDD" id="cd00118">
    <property type="entry name" value="LysM"/>
    <property type="match status" value="2"/>
</dbReference>
<evidence type="ECO:0000313" key="3">
    <source>
        <dbReference type="EMBL" id="XBS53267.1"/>
    </source>
</evidence>
<evidence type="ECO:0000259" key="2">
    <source>
        <dbReference type="PROSITE" id="PS51782"/>
    </source>
</evidence>
<dbReference type="InterPro" id="IPR036779">
    <property type="entry name" value="LysM_dom_sf"/>
</dbReference>
<feature type="region of interest" description="Disordered" evidence="1">
    <location>
        <begin position="153"/>
        <end position="176"/>
    </location>
</feature>
<dbReference type="PROSITE" id="PS51782">
    <property type="entry name" value="LYSM"/>
    <property type="match status" value="2"/>
</dbReference>
<proteinExistence type="predicted"/>
<name>A0AAU7PLZ5_9FIRM</name>
<dbReference type="AlphaFoldDB" id="A0AAU7PLZ5"/>
<dbReference type="EMBL" id="CP157940">
    <property type="protein sequence ID" value="XBS53267.1"/>
    <property type="molecule type" value="Genomic_DNA"/>
</dbReference>
<evidence type="ECO:0000256" key="1">
    <source>
        <dbReference type="SAM" id="MobiDB-lite"/>
    </source>
</evidence>
<feature type="domain" description="LysM" evidence="2">
    <location>
        <begin position="80"/>
        <end position="124"/>
    </location>
</feature>
<gene>
    <name evidence="3" type="ORF">ABFV83_15760</name>
</gene>
<protein>
    <submittedName>
        <fullName evidence="3">LysM peptidoglycan-binding domain-containing protein</fullName>
    </submittedName>
</protein>
<dbReference type="GO" id="GO:0008932">
    <property type="term" value="F:lytic endotransglycosylase activity"/>
    <property type="evidence" value="ECO:0007669"/>
    <property type="project" value="TreeGrafter"/>
</dbReference>
<organism evidence="3">
    <name type="scientific">Lacrimispora sp. BS-2</name>
    <dbReference type="NCBI Taxonomy" id="3151850"/>
    <lineage>
        <taxon>Bacteria</taxon>
        <taxon>Bacillati</taxon>
        <taxon>Bacillota</taxon>
        <taxon>Clostridia</taxon>
        <taxon>Lachnospirales</taxon>
        <taxon>Lachnospiraceae</taxon>
        <taxon>Lacrimispora</taxon>
    </lineage>
</organism>
<dbReference type="SMART" id="SM00257">
    <property type="entry name" value="LysM"/>
    <property type="match status" value="2"/>
</dbReference>
<accession>A0AAU7PLZ5</accession>
<dbReference type="PANTHER" id="PTHR33734:SF22">
    <property type="entry name" value="MEMBRANE-BOUND LYTIC MUREIN TRANSGLYCOSYLASE D"/>
    <property type="match status" value="1"/>
</dbReference>